<comment type="similarity">
    <text evidence="6">Belongs to the peptidase M48 family.</text>
</comment>
<sequence length="134" mass="15350">MYGFFKNKRIVLYDTLIQQCSNEDEIVSVIAHELGHWKLNHTVYSFVAVQLLMFLQFGGYTLVRSSKDLFGSFGFKDQPVIIGLIIFQVCLKIVCNGHHHSVLFFLMISGTDYQVISKALFVSLELNFILIIII</sequence>
<keyword evidence="1 6" id="KW-0645">Protease</keyword>
<comment type="cofactor">
    <cofactor evidence="6">
        <name>Zn(2+)</name>
        <dbReference type="ChEBI" id="CHEBI:29105"/>
    </cofactor>
    <text evidence="6">Binds 1 zinc ion per subunit.</text>
</comment>
<dbReference type="InterPro" id="IPR001915">
    <property type="entry name" value="Peptidase_M48"/>
</dbReference>
<keyword evidence="2" id="KW-0479">Metal-binding</keyword>
<organism evidence="8">
    <name type="scientific">Zea mays</name>
    <name type="common">Maize</name>
    <dbReference type="NCBI Taxonomy" id="4577"/>
    <lineage>
        <taxon>Eukaryota</taxon>
        <taxon>Viridiplantae</taxon>
        <taxon>Streptophyta</taxon>
        <taxon>Embryophyta</taxon>
        <taxon>Tracheophyta</taxon>
        <taxon>Spermatophyta</taxon>
        <taxon>Magnoliopsida</taxon>
        <taxon>Liliopsida</taxon>
        <taxon>Poales</taxon>
        <taxon>Poaceae</taxon>
        <taxon>PACMAD clade</taxon>
        <taxon>Panicoideae</taxon>
        <taxon>Andropogonodae</taxon>
        <taxon>Andropogoneae</taxon>
        <taxon>Tripsacinae</taxon>
        <taxon>Zea</taxon>
    </lineage>
</organism>
<reference evidence="8" key="1">
    <citation type="submission" date="2015-12" db="EMBL/GenBank/DDBJ databases">
        <title>Update maize B73 reference genome by single molecule sequencing technologies.</title>
        <authorList>
            <consortium name="Maize Genome Sequencing Project"/>
            <person name="Ware D."/>
        </authorList>
    </citation>
    <scope>NUCLEOTIDE SEQUENCE</scope>
    <source>
        <tissue evidence="8">Seedling</tissue>
    </source>
</reference>
<evidence type="ECO:0000259" key="7">
    <source>
        <dbReference type="Pfam" id="PF01435"/>
    </source>
</evidence>
<dbReference type="GO" id="GO:0046872">
    <property type="term" value="F:metal ion binding"/>
    <property type="evidence" value="ECO:0007669"/>
    <property type="project" value="UniProtKB-KW"/>
</dbReference>
<evidence type="ECO:0000256" key="2">
    <source>
        <dbReference type="ARBA" id="ARBA00022723"/>
    </source>
</evidence>
<evidence type="ECO:0000256" key="3">
    <source>
        <dbReference type="ARBA" id="ARBA00022801"/>
    </source>
</evidence>
<gene>
    <name evidence="8" type="ORF">ZEAMMB73_Zm00001d051457</name>
</gene>
<dbReference type="EMBL" id="CM000780">
    <property type="protein sequence ID" value="AQK54269.1"/>
    <property type="molecule type" value="Genomic_DNA"/>
</dbReference>
<evidence type="ECO:0000313" key="8">
    <source>
        <dbReference type="EMBL" id="AQK54269.1"/>
    </source>
</evidence>
<evidence type="ECO:0000256" key="4">
    <source>
        <dbReference type="ARBA" id="ARBA00022833"/>
    </source>
</evidence>
<feature type="domain" description="Peptidase M48" evidence="7">
    <location>
        <begin position="1"/>
        <end position="85"/>
    </location>
</feature>
<keyword evidence="3 6" id="KW-0378">Hydrolase</keyword>
<accession>A0A1D6Q702</accession>
<dbReference type="ExpressionAtlas" id="A0A1D6Q702">
    <property type="expression patterns" value="baseline and differential"/>
</dbReference>
<dbReference type="GO" id="GO:0006508">
    <property type="term" value="P:proteolysis"/>
    <property type="evidence" value="ECO:0007669"/>
    <property type="project" value="UniProtKB-KW"/>
</dbReference>
<evidence type="ECO:0000256" key="6">
    <source>
        <dbReference type="RuleBase" id="RU003983"/>
    </source>
</evidence>
<keyword evidence="5 6" id="KW-0482">Metalloprotease</keyword>
<proteinExistence type="inferred from homology"/>
<dbReference type="AlphaFoldDB" id="A0A1D6Q702"/>
<dbReference type="PANTHER" id="PTHR10120">
    <property type="entry name" value="CAAX PRENYL PROTEASE 1"/>
    <property type="match status" value="1"/>
</dbReference>
<name>A0A1D6Q702_MAIZE</name>
<dbReference type="GO" id="GO:0004222">
    <property type="term" value="F:metalloendopeptidase activity"/>
    <property type="evidence" value="ECO:0007669"/>
    <property type="project" value="InterPro"/>
</dbReference>
<evidence type="ECO:0000256" key="5">
    <source>
        <dbReference type="ARBA" id="ARBA00023049"/>
    </source>
</evidence>
<dbReference type="Gene3D" id="3.30.2010.10">
    <property type="entry name" value="Metalloproteases ('zincins'), catalytic domain"/>
    <property type="match status" value="1"/>
</dbReference>
<protein>
    <submittedName>
        <fullName evidence="8">CAAX prenyl protease 1</fullName>
    </submittedName>
</protein>
<evidence type="ECO:0000256" key="1">
    <source>
        <dbReference type="ARBA" id="ARBA00022670"/>
    </source>
</evidence>
<keyword evidence="4 6" id="KW-0862">Zinc</keyword>
<dbReference type="Pfam" id="PF01435">
    <property type="entry name" value="Peptidase_M48"/>
    <property type="match status" value="1"/>
</dbReference>